<name>A0A2V1D1V3_9PLEO</name>
<dbReference type="AlphaFoldDB" id="A0A2V1D1V3"/>
<protein>
    <submittedName>
        <fullName evidence="1">Uncharacterized protein</fullName>
    </submittedName>
</protein>
<gene>
    <name evidence="1" type="ORF">DM02DRAFT_620627</name>
</gene>
<keyword evidence="2" id="KW-1185">Reference proteome</keyword>
<dbReference type="EMBL" id="KZ805915">
    <property type="protein sequence ID" value="PVH91244.1"/>
    <property type="molecule type" value="Genomic_DNA"/>
</dbReference>
<proteinExistence type="predicted"/>
<dbReference type="OrthoDB" id="529273at2759"/>
<dbReference type="Proteomes" id="UP000244855">
    <property type="component" value="Unassembled WGS sequence"/>
</dbReference>
<sequence>MFQGLEEYLESLYDNGIGMLSATRLIGANKTTPVVAAVGLPAIKYGEPIYIYTVLAINIIVIIAQRGGTPMTEIALPIPSWWCAALRMLVRMTQVSFPARLFFPRDTWVLGRLTSLTA</sequence>
<accession>A0A2V1D1V3</accession>
<organism evidence="1 2">
    <name type="scientific">Periconia macrospinosa</name>
    <dbReference type="NCBI Taxonomy" id="97972"/>
    <lineage>
        <taxon>Eukaryota</taxon>
        <taxon>Fungi</taxon>
        <taxon>Dikarya</taxon>
        <taxon>Ascomycota</taxon>
        <taxon>Pezizomycotina</taxon>
        <taxon>Dothideomycetes</taxon>
        <taxon>Pleosporomycetidae</taxon>
        <taxon>Pleosporales</taxon>
        <taxon>Massarineae</taxon>
        <taxon>Periconiaceae</taxon>
        <taxon>Periconia</taxon>
    </lineage>
</organism>
<evidence type="ECO:0000313" key="1">
    <source>
        <dbReference type="EMBL" id="PVH91244.1"/>
    </source>
</evidence>
<reference evidence="1 2" key="1">
    <citation type="journal article" date="2018" name="Sci. Rep.">
        <title>Comparative genomics provides insights into the lifestyle and reveals functional heterogeneity of dark septate endophytic fungi.</title>
        <authorList>
            <person name="Knapp D.G."/>
            <person name="Nemeth J.B."/>
            <person name="Barry K."/>
            <person name="Hainaut M."/>
            <person name="Henrissat B."/>
            <person name="Johnson J."/>
            <person name="Kuo A."/>
            <person name="Lim J.H.P."/>
            <person name="Lipzen A."/>
            <person name="Nolan M."/>
            <person name="Ohm R.A."/>
            <person name="Tamas L."/>
            <person name="Grigoriev I.V."/>
            <person name="Spatafora J.W."/>
            <person name="Nagy L.G."/>
            <person name="Kovacs G.M."/>
        </authorList>
    </citation>
    <scope>NUCLEOTIDE SEQUENCE [LARGE SCALE GENOMIC DNA]</scope>
    <source>
        <strain evidence="1 2">DSE2036</strain>
    </source>
</reference>
<evidence type="ECO:0000313" key="2">
    <source>
        <dbReference type="Proteomes" id="UP000244855"/>
    </source>
</evidence>